<evidence type="ECO:0008006" key="4">
    <source>
        <dbReference type="Google" id="ProtNLM"/>
    </source>
</evidence>
<evidence type="ECO:0000313" key="2">
    <source>
        <dbReference type="EMBL" id="AKK07436.1"/>
    </source>
</evidence>
<organism evidence="2 3">
    <name type="scientific">Corynebacterium mustelae</name>
    <dbReference type="NCBI Taxonomy" id="571915"/>
    <lineage>
        <taxon>Bacteria</taxon>
        <taxon>Bacillati</taxon>
        <taxon>Actinomycetota</taxon>
        <taxon>Actinomycetes</taxon>
        <taxon>Mycobacteriales</taxon>
        <taxon>Corynebacteriaceae</taxon>
        <taxon>Corynebacterium</taxon>
    </lineage>
</organism>
<sequence length="114" mass="12498">MSLSPFVQYPVQRIRRFKDGTDSLGNDRFTETTETVYVAGWGAPPGDEPKLAGHDRRTVRVEMYAPVGSFQHKDAVVLPGSAERLEVLGEPGNYEHNPFGWSPGLAVVNLGGIE</sequence>
<proteinExistence type="predicted"/>
<name>A0A0G3H1Z4_9CORY</name>
<dbReference type="Proteomes" id="UP000035199">
    <property type="component" value="Plasmid phiCmus45274"/>
</dbReference>
<keyword evidence="2" id="KW-0614">Plasmid</keyword>
<dbReference type="AlphaFoldDB" id="A0A0G3H1Z4"/>
<dbReference type="Proteomes" id="UP000035199">
    <property type="component" value="Chromosome"/>
</dbReference>
<dbReference type="EMBL" id="CP011542">
    <property type="protein sequence ID" value="AKK05238.1"/>
    <property type="molecule type" value="Genomic_DNA"/>
</dbReference>
<evidence type="ECO:0000313" key="1">
    <source>
        <dbReference type="EMBL" id="AKK05238.1"/>
    </source>
</evidence>
<reference evidence="2 3" key="1">
    <citation type="journal article" date="2015" name="Genome Announc.">
        <title>Complete Genome Sequence of the Type Strain Corynebacterium mustelae DSM 45274, Isolated from Various Tissues of a Male Ferret with Lethal Sepsis.</title>
        <authorList>
            <person name="Ruckert C."/>
            <person name="Eimer J."/>
            <person name="Winkler A."/>
            <person name="Tauch A."/>
        </authorList>
    </citation>
    <scope>NUCLEOTIDE SEQUENCE [LARGE SCALE GENOMIC DNA]</scope>
    <source>
        <strain evidence="2 3">DSM 45274</strain>
        <plasmid evidence="2">phiCmus45274</plasmid>
        <plasmid evidence="3">Plasmid phiCmus45274</plasmid>
    </source>
</reference>
<protein>
    <recommendedName>
        <fullName evidence="4">Head-to-tail stopper</fullName>
    </recommendedName>
</protein>
<gene>
    <name evidence="1" type="ORF">CMUST_04480</name>
    <name evidence="2" type="ORF">CMUST_15740</name>
</gene>
<keyword evidence="3" id="KW-1185">Reference proteome</keyword>
<dbReference type="RefSeq" id="WP_236690156.1">
    <property type="nucleotide sequence ID" value="NZ_CP011542.1"/>
</dbReference>
<dbReference type="STRING" id="571915.CMUST_04480"/>
<accession>A0A0G3H1Z4</accession>
<dbReference type="KEGG" id="cmv:CMUST_15740"/>
<dbReference type="KEGG" id="cmv:CMUST_04480"/>
<dbReference type="PATRIC" id="fig|571915.4.peg.3377"/>
<geneLocation type="plasmid" evidence="2 3">
    <name>phiCmus45274</name>
</geneLocation>
<dbReference type="EMBL" id="CP011544">
    <property type="protein sequence ID" value="AKK07436.1"/>
    <property type="molecule type" value="Genomic_DNA"/>
</dbReference>
<evidence type="ECO:0000313" key="3">
    <source>
        <dbReference type="Proteomes" id="UP000035199"/>
    </source>
</evidence>
<reference evidence="3" key="2">
    <citation type="submission" date="2015-05" db="EMBL/GenBank/DDBJ databases">
        <title>Complete genome sequence of Corynebacterium mustelae DSM 45274, isolated from various tissues of a male ferret with lethal sepsis.</title>
        <authorList>
            <person name="Ruckert C."/>
            <person name="Albersmeier A."/>
            <person name="Winkler A."/>
            <person name="Tauch A."/>
        </authorList>
    </citation>
    <scope>NUCLEOTIDE SEQUENCE [LARGE SCALE GENOMIC DNA]</scope>
    <source>
        <strain evidence="3">DSM 45274</strain>
        <plasmid evidence="3">Plasmid phiCmus45274</plasmid>
    </source>
</reference>